<dbReference type="GO" id="GO:0003677">
    <property type="term" value="F:DNA binding"/>
    <property type="evidence" value="ECO:0007669"/>
    <property type="project" value="UniProtKB-KW"/>
</dbReference>
<keyword evidence="3" id="KW-0804">Transcription</keyword>
<dbReference type="Gene3D" id="3.30.450.20">
    <property type="entry name" value="PAS domain"/>
    <property type="match status" value="1"/>
</dbReference>
<sequence>MTSVNDFFISSNSVFSISEEEYKKADTVIKTFEAISRMTYQSLYIIDYFKKNFLFVSENPLFLRGYSSEEIKKLGYLFYINHVPEKEQSMLTEINKSGFKFFHEIPVDERLLYTISYDFHTQKGKKEILINHKLTPITLDKEGKIWLAACMVSLSSHNSAGHIEMRKAGQKNYWTYLLEQHKWQECEGITLSNKEKDILTLSAQGYTMNEIADKLCIAIDTVKYYKRRIFERMEVKNITEALSFATNYKLL</sequence>
<dbReference type="InterPro" id="IPR000792">
    <property type="entry name" value="Tscrpt_reg_LuxR_C"/>
</dbReference>
<dbReference type="PRINTS" id="PR00038">
    <property type="entry name" value="HTHLUXR"/>
</dbReference>
<organism evidence="5 6">
    <name type="scientific">Parabacteroides distasonis</name>
    <dbReference type="NCBI Taxonomy" id="823"/>
    <lineage>
        <taxon>Bacteria</taxon>
        <taxon>Pseudomonadati</taxon>
        <taxon>Bacteroidota</taxon>
        <taxon>Bacteroidia</taxon>
        <taxon>Bacteroidales</taxon>
        <taxon>Tannerellaceae</taxon>
        <taxon>Parabacteroides</taxon>
    </lineage>
</organism>
<dbReference type="CDD" id="cd06170">
    <property type="entry name" value="LuxR_C_like"/>
    <property type="match status" value="1"/>
</dbReference>
<keyword evidence="2" id="KW-0238">DNA-binding</keyword>
<reference evidence="5 6" key="1">
    <citation type="submission" date="2019-04" db="EMBL/GenBank/DDBJ databases">
        <title>Microbes associate with the intestines of laboratory mice.</title>
        <authorList>
            <person name="Navarre W."/>
            <person name="Wong E."/>
            <person name="Huang K."/>
            <person name="Tropini C."/>
            <person name="Ng K."/>
            <person name="Yu B."/>
        </authorList>
    </citation>
    <scope>NUCLEOTIDE SEQUENCE [LARGE SCALE GENOMIC DNA]</scope>
    <source>
        <strain evidence="5 6">NM39_I3</strain>
    </source>
</reference>
<dbReference type="AlphaFoldDB" id="A0A4S2EN81"/>
<accession>A0A4S2EN81</accession>
<comment type="caution">
    <text evidence="5">The sequence shown here is derived from an EMBL/GenBank/DDBJ whole genome shotgun (WGS) entry which is preliminary data.</text>
</comment>
<evidence type="ECO:0000256" key="2">
    <source>
        <dbReference type="ARBA" id="ARBA00023125"/>
    </source>
</evidence>
<gene>
    <name evidence="5" type="ORF">E5342_14035</name>
</gene>
<feature type="domain" description="HTH luxR-type" evidence="4">
    <location>
        <begin position="184"/>
        <end position="249"/>
    </location>
</feature>
<protein>
    <submittedName>
        <fullName evidence="5">LuxR family transcriptional regulator</fullName>
    </submittedName>
</protein>
<dbReference type="GO" id="GO:0006355">
    <property type="term" value="P:regulation of DNA-templated transcription"/>
    <property type="evidence" value="ECO:0007669"/>
    <property type="project" value="InterPro"/>
</dbReference>
<name>A0A4S2EN81_PARDI</name>
<evidence type="ECO:0000259" key="4">
    <source>
        <dbReference type="PROSITE" id="PS50043"/>
    </source>
</evidence>
<dbReference type="SUPFAM" id="SSF46894">
    <property type="entry name" value="C-terminal effector domain of the bipartite response regulators"/>
    <property type="match status" value="1"/>
</dbReference>
<dbReference type="Proteomes" id="UP000310032">
    <property type="component" value="Unassembled WGS sequence"/>
</dbReference>
<dbReference type="Gene3D" id="1.10.10.10">
    <property type="entry name" value="Winged helix-like DNA-binding domain superfamily/Winged helix DNA-binding domain"/>
    <property type="match status" value="1"/>
</dbReference>
<dbReference type="Pfam" id="PF00196">
    <property type="entry name" value="GerE"/>
    <property type="match status" value="1"/>
</dbReference>
<dbReference type="InterPro" id="IPR016032">
    <property type="entry name" value="Sig_transdc_resp-reg_C-effctor"/>
</dbReference>
<evidence type="ECO:0000256" key="1">
    <source>
        <dbReference type="ARBA" id="ARBA00023015"/>
    </source>
</evidence>
<dbReference type="RefSeq" id="WP_135959609.1">
    <property type="nucleotide sequence ID" value="NZ_SRYM01000046.1"/>
</dbReference>
<evidence type="ECO:0000313" key="5">
    <source>
        <dbReference type="EMBL" id="TGY55581.1"/>
    </source>
</evidence>
<dbReference type="EMBL" id="SRYM01000046">
    <property type="protein sequence ID" value="TGY55581.1"/>
    <property type="molecule type" value="Genomic_DNA"/>
</dbReference>
<dbReference type="InterPro" id="IPR036388">
    <property type="entry name" value="WH-like_DNA-bd_sf"/>
</dbReference>
<dbReference type="PANTHER" id="PTHR44688:SF16">
    <property type="entry name" value="DNA-BINDING TRANSCRIPTIONAL ACTIVATOR DEVR_DOSR"/>
    <property type="match status" value="1"/>
</dbReference>
<dbReference type="PROSITE" id="PS50043">
    <property type="entry name" value="HTH_LUXR_2"/>
    <property type="match status" value="1"/>
</dbReference>
<dbReference type="PANTHER" id="PTHR44688">
    <property type="entry name" value="DNA-BINDING TRANSCRIPTIONAL ACTIVATOR DEVR_DOSR"/>
    <property type="match status" value="1"/>
</dbReference>
<keyword evidence="1" id="KW-0805">Transcription regulation</keyword>
<evidence type="ECO:0000313" key="6">
    <source>
        <dbReference type="Proteomes" id="UP000310032"/>
    </source>
</evidence>
<evidence type="ECO:0000256" key="3">
    <source>
        <dbReference type="ARBA" id="ARBA00023163"/>
    </source>
</evidence>
<dbReference type="SMART" id="SM00421">
    <property type="entry name" value="HTH_LUXR"/>
    <property type="match status" value="1"/>
</dbReference>
<proteinExistence type="predicted"/>